<dbReference type="Proteomes" id="UP000887575">
    <property type="component" value="Unassembled WGS sequence"/>
</dbReference>
<dbReference type="AlphaFoldDB" id="A0AAF3J5U8"/>
<proteinExistence type="predicted"/>
<evidence type="ECO:0000313" key="1">
    <source>
        <dbReference type="Proteomes" id="UP000887575"/>
    </source>
</evidence>
<reference evidence="2" key="1">
    <citation type="submission" date="2024-02" db="UniProtKB">
        <authorList>
            <consortium name="WormBaseParasite"/>
        </authorList>
    </citation>
    <scope>IDENTIFICATION</scope>
</reference>
<name>A0AAF3J5U8_9BILA</name>
<dbReference type="WBParaSite" id="MBELARI_LOCUS18090">
    <property type="protein sequence ID" value="MBELARI_LOCUS18090"/>
    <property type="gene ID" value="MBELARI_LOCUS18090"/>
</dbReference>
<evidence type="ECO:0000313" key="2">
    <source>
        <dbReference type="WBParaSite" id="MBELARI_LOCUS18090"/>
    </source>
</evidence>
<accession>A0AAF3J5U8</accession>
<organism evidence="1 2">
    <name type="scientific">Mesorhabditis belari</name>
    <dbReference type="NCBI Taxonomy" id="2138241"/>
    <lineage>
        <taxon>Eukaryota</taxon>
        <taxon>Metazoa</taxon>
        <taxon>Ecdysozoa</taxon>
        <taxon>Nematoda</taxon>
        <taxon>Chromadorea</taxon>
        <taxon>Rhabditida</taxon>
        <taxon>Rhabditina</taxon>
        <taxon>Rhabditomorpha</taxon>
        <taxon>Rhabditoidea</taxon>
        <taxon>Rhabditidae</taxon>
        <taxon>Mesorhabditinae</taxon>
        <taxon>Mesorhabditis</taxon>
    </lineage>
</organism>
<protein>
    <submittedName>
        <fullName evidence="2">Uncharacterized protein</fullName>
    </submittedName>
</protein>
<keyword evidence="1" id="KW-1185">Reference proteome</keyword>
<sequence>MLRYHPDHDQLLLSEVKLTKTEDEDEVTEQLPDGELDRIIEHEDTVCAVQWSTAEPWTYASLRFRWKSGGEPSEWQHKYTLMQL</sequence>